<comment type="caution">
    <text evidence="2">The sequence shown here is derived from an EMBL/GenBank/DDBJ whole genome shotgun (WGS) entry which is preliminary data.</text>
</comment>
<organism evidence="2 3">
    <name type="scientific">Fusobacterium nucleatum subsp. polymorphum</name>
    <name type="common">Fusobacterium polymorphum</name>
    <dbReference type="NCBI Taxonomy" id="76857"/>
    <lineage>
        <taxon>Bacteria</taxon>
        <taxon>Fusobacteriati</taxon>
        <taxon>Fusobacteriota</taxon>
        <taxon>Fusobacteriia</taxon>
        <taxon>Fusobacteriales</taxon>
        <taxon>Fusobacteriaceae</taxon>
        <taxon>Fusobacterium</taxon>
    </lineage>
</organism>
<proteinExistence type="predicted"/>
<gene>
    <name evidence="2" type="ORF">RN96_04580</name>
</gene>
<reference evidence="2 3" key="1">
    <citation type="submission" date="2017-06" db="EMBL/GenBank/DDBJ databases">
        <title>Genome sequencing of Fusobacterium nucleatum subsp. polymorphum KCOM 1232 (=ChDC F37).</title>
        <authorList>
            <person name="Kook J.-K."/>
            <person name="Park S.-N."/>
            <person name="Lim Y.K."/>
            <person name="Roh H."/>
        </authorList>
    </citation>
    <scope>NUCLEOTIDE SEQUENCE [LARGE SCALE GENOMIC DNA]</scope>
    <source>
        <strain evidence="3">KCOM 1232 ( ChDC F37)</strain>
    </source>
</reference>
<protein>
    <submittedName>
        <fullName evidence="2">Uncharacterized protein</fullName>
    </submittedName>
</protein>
<evidence type="ECO:0000313" key="2">
    <source>
        <dbReference type="EMBL" id="PGH22418.1"/>
    </source>
</evidence>
<dbReference type="EMBL" id="NJGI01000001">
    <property type="protein sequence ID" value="PGH22418.1"/>
    <property type="molecule type" value="Genomic_DNA"/>
</dbReference>
<feature type="compositionally biased region" description="Acidic residues" evidence="1">
    <location>
        <begin position="47"/>
        <end position="62"/>
    </location>
</feature>
<evidence type="ECO:0000313" key="3">
    <source>
        <dbReference type="Proteomes" id="UP000222862"/>
    </source>
</evidence>
<dbReference type="RefSeq" id="WP_098702487.1">
    <property type="nucleotide sequence ID" value="NZ_NJGI01000001.1"/>
</dbReference>
<feature type="compositionally biased region" description="Basic and acidic residues" evidence="1">
    <location>
        <begin position="63"/>
        <end position="77"/>
    </location>
</feature>
<feature type="region of interest" description="Disordered" evidence="1">
    <location>
        <begin position="46"/>
        <end position="77"/>
    </location>
</feature>
<evidence type="ECO:0000256" key="1">
    <source>
        <dbReference type="SAM" id="MobiDB-lite"/>
    </source>
</evidence>
<accession>A0A2B7YNI9</accession>
<dbReference type="AlphaFoldDB" id="A0A2B7YNI9"/>
<dbReference type="Proteomes" id="UP000222862">
    <property type="component" value="Unassembled WGS sequence"/>
</dbReference>
<name>A0A2B7YNI9_FUSNP</name>
<sequence>MFIIKTKNEGYTGEISGIPFLNGIAKVENLSATDVEWFKSYGHTVEEETEKVEENTVEETNDEDVKAEEVGKNKKGR</sequence>